<evidence type="ECO:0000313" key="3">
    <source>
        <dbReference type="Proteomes" id="UP001385809"/>
    </source>
</evidence>
<evidence type="ECO:0000313" key="2">
    <source>
        <dbReference type="EMBL" id="MEJ2869784.1"/>
    </source>
</evidence>
<keyword evidence="2" id="KW-0378">Hydrolase</keyword>
<keyword evidence="3" id="KW-1185">Reference proteome</keyword>
<sequence>MDRETERGRARTVVVRRVLGVLVLGVLVAWGRGLVAAQTMEADHAAYWRRRRRSPGSLTLVALGDSLAQGMGSTDPSSSWAGRLAAAWEERSRRPETQRSGARPLVRVRVVCLGVVGATAADVLRDQIPDLPPADLVALGVGTNDAAQGVSPEEYRETFTELCAALPDGSLVADVPDLQRGSARRAGVELAAVAREVVAGFPGLRLVELEAATHRMWPWQFGPDLAHPNRLGYRRHARAWIAALD</sequence>
<comment type="caution">
    <text evidence="2">The sequence shown here is derived from an EMBL/GenBank/DDBJ whole genome shotgun (WGS) entry which is preliminary data.</text>
</comment>
<dbReference type="Proteomes" id="UP001385809">
    <property type="component" value="Unassembled WGS sequence"/>
</dbReference>
<dbReference type="SUPFAM" id="SSF52266">
    <property type="entry name" value="SGNH hydrolase"/>
    <property type="match status" value="1"/>
</dbReference>
<dbReference type="GO" id="GO:0016787">
    <property type="term" value="F:hydrolase activity"/>
    <property type="evidence" value="ECO:0007669"/>
    <property type="project" value="UniProtKB-KW"/>
</dbReference>
<dbReference type="InterPro" id="IPR036514">
    <property type="entry name" value="SGNH_hydro_sf"/>
</dbReference>
<reference evidence="2 3" key="1">
    <citation type="submission" date="2024-03" db="EMBL/GenBank/DDBJ databases">
        <title>Actinomycetospora sp. OC33-EN08, a novel actinomycete isolated from wild orchid (Aerides multiflora).</title>
        <authorList>
            <person name="Suriyachadkun C."/>
        </authorList>
    </citation>
    <scope>NUCLEOTIDE SEQUENCE [LARGE SCALE GENOMIC DNA]</scope>
    <source>
        <strain evidence="2 3">OC33-EN08</strain>
    </source>
</reference>
<name>A0ABU8MR38_9PSEU</name>
<dbReference type="EC" id="3.1.-.-" evidence="2"/>
<organism evidence="2 3">
    <name type="scientific">Actinomycetospora aurantiaca</name>
    <dbReference type="NCBI Taxonomy" id="3129233"/>
    <lineage>
        <taxon>Bacteria</taxon>
        <taxon>Bacillati</taxon>
        <taxon>Actinomycetota</taxon>
        <taxon>Actinomycetes</taxon>
        <taxon>Pseudonocardiales</taxon>
        <taxon>Pseudonocardiaceae</taxon>
        <taxon>Actinomycetospora</taxon>
    </lineage>
</organism>
<proteinExistence type="predicted"/>
<evidence type="ECO:0000259" key="1">
    <source>
        <dbReference type="Pfam" id="PF13472"/>
    </source>
</evidence>
<dbReference type="CDD" id="cd00229">
    <property type="entry name" value="SGNH_hydrolase"/>
    <property type="match status" value="1"/>
</dbReference>
<protein>
    <submittedName>
        <fullName evidence="2">SGNH/GDSL hydrolase family protein</fullName>
        <ecNumber evidence="2">3.1.-.-</ecNumber>
    </submittedName>
</protein>
<gene>
    <name evidence="2" type="ORF">WCD74_18595</name>
</gene>
<dbReference type="RefSeq" id="WP_337696362.1">
    <property type="nucleotide sequence ID" value="NZ_JBBEGN010000009.1"/>
</dbReference>
<dbReference type="Pfam" id="PF13472">
    <property type="entry name" value="Lipase_GDSL_2"/>
    <property type="match status" value="1"/>
</dbReference>
<feature type="domain" description="SGNH hydrolase-type esterase" evidence="1">
    <location>
        <begin position="62"/>
        <end position="235"/>
    </location>
</feature>
<dbReference type="EMBL" id="JBBEGN010000009">
    <property type="protein sequence ID" value="MEJ2869784.1"/>
    <property type="molecule type" value="Genomic_DNA"/>
</dbReference>
<accession>A0ABU8MR38</accession>
<dbReference type="Gene3D" id="3.40.50.1110">
    <property type="entry name" value="SGNH hydrolase"/>
    <property type="match status" value="1"/>
</dbReference>
<dbReference type="InterPro" id="IPR013830">
    <property type="entry name" value="SGNH_hydro"/>
</dbReference>